<dbReference type="OrthoDB" id="9797252at2"/>
<comment type="caution">
    <text evidence="5">The sequence shown here is derived from an EMBL/GenBank/DDBJ whole genome shotgun (WGS) entry which is preliminary data.</text>
</comment>
<keyword evidence="3 5" id="KW-0808">Transferase</keyword>
<dbReference type="InterPro" id="IPR013216">
    <property type="entry name" value="Methyltransf_11"/>
</dbReference>
<dbReference type="EMBL" id="SJKB01000009">
    <property type="protein sequence ID" value="TCC57977.1"/>
    <property type="molecule type" value="Genomic_DNA"/>
</dbReference>
<feature type="domain" description="Methyltransferase type 11" evidence="4">
    <location>
        <begin position="42"/>
        <end position="131"/>
    </location>
</feature>
<dbReference type="InterPro" id="IPR029063">
    <property type="entry name" value="SAM-dependent_MTases_sf"/>
</dbReference>
<dbReference type="SUPFAM" id="SSF53335">
    <property type="entry name" value="S-adenosyl-L-methionine-dependent methyltransferases"/>
    <property type="match status" value="1"/>
</dbReference>
<protein>
    <submittedName>
        <fullName evidence="5">Class I SAM-dependent methyltransferase</fullName>
    </submittedName>
</protein>
<dbReference type="CDD" id="cd02440">
    <property type="entry name" value="AdoMet_MTases"/>
    <property type="match status" value="1"/>
</dbReference>
<dbReference type="PANTHER" id="PTHR44942:SF4">
    <property type="entry name" value="METHYLTRANSFERASE TYPE 11 DOMAIN-CONTAINING PROTEIN"/>
    <property type="match status" value="1"/>
</dbReference>
<dbReference type="GO" id="GO:0032259">
    <property type="term" value="P:methylation"/>
    <property type="evidence" value="ECO:0007669"/>
    <property type="project" value="UniProtKB-KW"/>
</dbReference>
<dbReference type="GO" id="GO:0008757">
    <property type="term" value="F:S-adenosylmethionine-dependent methyltransferase activity"/>
    <property type="evidence" value="ECO:0007669"/>
    <property type="project" value="InterPro"/>
</dbReference>
<name>A0A4R0KEN9_9ACTN</name>
<comment type="similarity">
    <text evidence="1">Belongs to the methyltransferase superfamily.</text>
</comment>
<reference evidence="5 6" key="1">
    <citation type="submission" date="2019-02" db="EMBL/GenBank/DDBJ databases">
        <title>Kribbella capetownensis sp. nov. and Kribbella speibonae sp. nov., isolated from soil.</title>
        <authorList>
            <person name="Curtis S.M."/>
            <person name="Norton I."/>
            <person name="Everest G.J."/>
            <person name="Meyers P.R."/>
        </authorList>
    </citation>
    <scope>NUCLEOTIDE SEQUENCE [LARGE SCALE GENOMIC DNA]</scope>
    <source>
        <strain evidence="5 6">NRRL B-24813</strain>
    </source>
</reference>
<dbReference type="PANTHER" id="PTHR44942">
    <property type="entry name" value="METHYLTRANSF_11 DOMAIN-CONTAINING PROTEIN"/>
    <property type="match status" value="1"/>
</dbReference>
<dbReference type="AlphaFoldDB" id="A0A4R0KEN9"/>
<proteinExistence type="inferred from homology"/>
<gene>
    <name evidence="5" type="ORF">E0H73_26865</name>
</gene>
<dbReference type="InterPro" id="IPR051052">
    <property type="entry name" value="Diverse_substrate_MTase"/>
</dbReference>
<evidence type="ECO:0000256" key="2">
    <source>
        <dbReference type="ARBA" id="ARBA00022603"/>
    </source>
</evidence>
<evidence type="ECO:0000313" key="6">
    <source>
        <dbReference type="Proteomes" id="UP000291144"/>
    </source>
</evidence>
<organism evidence="5 6">
    <name type="scientific">Kribbella pittospori</name>
    <dbReference type="NCBI Taxonomy" id="722689"/>
    <lineage>
        <taxon>Bacteria</taxon>
        <taxon>Bacillati</taxon>
        <taxon>Actinomycetota</taxon>
        <taxon>Actinomycetes</taxon>
        <taxon>Propionibacteriales</taxon>
        <taxon>Kribbellaceae</taxon>
        <taxon>Kribbella</taxon>
    </lineage>
</organism>
<evidence type="ECO:0000256" key="3">
    <source>
        <dbReference type="ARBA" id="ARBA00022679"/>
    </source>
</evidence>
<accession>A0A4R0KEN9</accession>
<evidence type="ECO:0000259" key="4">
    <source>
        <dbReference type="Pfam" id="PF08241"/>
    </source>
</evidence>
<dbReference type="Gene3D" id="3.40.50.150">
    <property type="entry name" value="Vaccinia Virus protein VP39"/>
    <property type="match status" value="1"/>
</dbReference>
<sequence>MVERGLSFGGAAAAYERFRTGYPDELVDQVLEYAGWPVRTALEIGAGTGKATRVFAAKGIAVTATEPDAAMLEELQKHVPSSVTAVQSAFEDLPLTSTFDLVFAAASLHWTDPTDRWTRVAALLNPGGIFASFNQPLYLADRDLDEAVLVARSEFVADDGIPSRSGTAEEWPGTELLRSNRFTDVRRTSIERRTTLTAAGYIGHLSTLSAYLLLPTTTREQVFERIAAVLPDEVTLISDLTLHLARRS</sequence>
<keyword evidence="6" id="KW-1185">Reference proteome</keyword>
<dbReference type="RefSeq" id="WP_131361341.1">
    <property type="nucleotide sequence ID" value="NZ_SJKB01000009.1"/>
</dbReference>
<keyword evidence="2 5" id="KW-0489">Methyltransferase</keyword>
<dbReference type="Proteomes" id="UP000291144">
    <property type="component" value="Unassembled WGS sequence"/>
</dbReference>
<evidence type="ECO:0000313" key="5">
    <source>
        <dbReference type="EMBL" id="TCC57977.1"/>
    </source>
</evidence>
<dbReference type="Pfam" id="PF08241">
    <property type="entry name" value="Methyltransf_11"/>
    <property type="match status" value="1"/>
</dbReference>
<evidence type="ECO:0000256" key="1">
    <source>
        <dbReference type="ARBA" id="ARBA00008361"/>
    </source>
</evidence>